<dbReference type="Pfam" id="PF16571">
    <property type="entry name" value="FBP_C"/>
    <property type="match status" value="1"/>
</dbReference>
<evidence type="ECO:0000313" key="2">
    <source>
        <dbReference type="EMBL" id="RLP71907.1"/>
    </source>
</evidence>
<protein>
    <submittedName>
        <fullName evidence="2">FBP domain-containing protein</fullName>
    </submittedName>
</protein>
<dbReference type="Proteomes" id="UP000270299">
    <property type="component" value="Unassembled WGS sequence"/>
</dbReference>
<dbReference type="InterPro" id="IPR032330">
    <property type="entry name" value="EF-G-binding_C"/>
</dbReference>
<keyword evidence="3" id="KW-1185">Reference proteome</keyword>
<dbReference type="RefSeq" id="WP_121672354.1">
    <property type="nucleotide sequence ID" value="NZ_BMXM01000005.1"/>
</dbReference>
<evidence type="ECO:0000259" key="1">
    <source>
        <dbReference type="Pfam" id="PF16571"/>
    </source>
</evidence>
<dbReference type="OrthoDB" id="4171838at2"/>
<reference evidence="2 3" key="1">
    <citation type="submission" date="2018-10" db="EMBL/GenBank/DDBJ databases">
        <authorList>
            <person name="Li J."/>
        </authorList>
    </citation>
    <scope>NUCLEOTIDE SEQUENCE [LARGE SCALE GENOMIC DNA]</scope>
    <source>
        <strain evidence="2 3">CCTCC AB209002</strain>
    </source>
</reference>
<organism evidence="2 3">
    <name type="scientific">Mycetocola manganoxydans</name>
    <dbReference type="NCBI Taxonomy" id="699879"/>
    <lineage>
        <taxon>Bacteria</taxon>
        <taxon>Bacillati</taxon>
        <taxon>Actinomycetota</taxon>
        <taxon>Actinomycetes</taxon>
        <taxon>Micrococcales</taxon>
        <taxon>Microbacteriaceae</taxon>
        <taxon>Mycetocola</taxon>
    </lineage>
</organism>
<comment type="caution">
    <text evidence="2">The sequence shown here is derived from an EMBL/GenBank/DDBJ whole genome shotgun (WGS) entry which is preliminary data.</text>
</comment>
<dbReference type="EMBL" id="RCUV01000006">
    <property type="protein sequence ID" value="RLP71907.1"/>
    <property type="molecule type" value="Genomic_DNA"/>
</dbReference>
<evidence type="ECO:0000313" key="3">
    <source>
        <dbReference type="Proteomes" id="UP000270299"/>
    </source>
</evidence>
<sequence>MEQLTEAQIREAMVNCSRQEASALFVPSGLAFAPWDELDYFGWGDPNTPGRFSLVYWRGNRPVGIVLRRADRRTSRRPQIHMCSFCHTSQPSGEVALFTAPLAGVAGRNGSTVGTYICAELTCSAHVRAQPIAAPIPTTASTILRGSRTQLLERLDRFVADVQRPR</sequence>
<feature type="domain" description="Elongation factor G-binding protein C-terminal treble-clef zinc-finger" evidence="1">
    <location>
        <begin position="8"/>
        <end position="162"/>
    </location>
</feature>
<proteinExistence type="predicted"/>
<accession>A0A3L6ZVI5</accession>
<gene>
    <name evidence="2" type="ORF">D9V29_05580</name>
</gene>
<name>A0A3L6ZVI5_9MICO</name>
<dbReference type="AlphaFoldDB" id="A0A3L6ZVI5"/>